<keyword evidence="2" id="KW-1185">Reference proteome</keyword>
<dbReference type="Proteomes" id="UP000501690">
    <property type="component" value="Linkage Group LG10"/>
</dbReference>
<reference evidence="1 2" key="1">
    <citation type="submission" date="2019-04" db="EMBL/GenBank/DDBJ databases">
        <title>An improved genome assembly and genetic linkage map for asparagus bean, Vigna unguiculata ssp. sesquipedialis.</title>
        <authorList>
            <person name="Xia Q."/>
            <person name="Zhang R."/>
            <person name="Dong Y."/>
        </authorList>
    </citation>
    <scope>NUCLEOTIDE SEQUENCE [LARGE SCALE GENOMIC DNA]</scope>
    <source>
        <tissue evidence="1">Leaf</tissue>
    </source>
</reference>
<evidence type="ECO:0000313" key="1">
    <source>
        <dbReference type="EMBL" id="QCE10000.1"/>
    </source>
</evidence>
<gene>
    <name evidence="1" type="ORF">DEO72_LG10g1223</name>
</gene>
<proteinExistence type="predicted"/>
<evidence type="ECO:0000313" key="2">
    <source>
        <dbReference type="Proteomes" id="UP000501690"/>
    </source>
</evidence>
<dbReference type="AlphaFoldDB" id="A0A4D6N844"/>
<name>A0A4D6N844_VIGUN</name>
<protein>
    <submittedName>
        <fullName evidence="1">Uncharacterized protein</fullName>
    </submittedName>
</protein>
<organism evidence="1 2">
    <name type="scientific">Vigna unguiculata</name>
    <name type="common">Cowpea</name>
    <dbReference type="NCBI Taxonomy" id="3917"/>
    <lineage>
        <taxon>Eukaryota</taxon>
        <taxon>Viridiplantae</taxon>
        <taxon>Streptophyta</taxon>
        <taxon>Embryophyta</taxon>
        <taxon>Tracheophyta</taxon>
        <taxon>Spermatophyta</taxon>
        <taxon>Magnoliopsida</taxon>
        <taxon>eudicotyledons</taxon>
        <taxon>Gunneridae</taxon>
        <taxon>Pentapetalae</taxon>
        <taxon>rosids</taxon>
        <taxon>fabids</taxon>
        <taxon>Fabales</taxon>
        <taxon>Fabaceae</taxon>
        <taxon>Papilionoideae</taxon>
        <taxon>50 kb inversion clade</taxon>
        <taxon>NPAAA clade</taxon>
        <taxon>indigoferoid/millettioid clade</taxon>
        <taxon>Phaseoleae</taxon>
        <taxon>Vigna</taxon>
    </lineage>
</organism>
<accession>A0A4D6N844</accession>
<dbReference type="EMBL" id="CP039354">
    <property type="protein sequence ID" value="QCE10000.1"/>
    <property type="molecule type" value="Genomic_DNA"/>
</dbReference>
<sequence length="58" mass="6251">MRKDDQIDLVAAAAAPSINGDSCNIDSHGNIDDDFSHLTIATFTSRSNNFCISHNLSL</sequence>